<dbReference type="GO" id="GO:0050518">
    <property type="term" value="F:2-C-methyl-D-erythritol 4-phosphate cytidylyltransferase activity"/>
    <property type="evidence" value="ECO:0007669"/>
    <property type="project" value="UniProtKB-UniRule"/>
</dbReference>
<dbReference type="EC" id="2.7.7.60" evidence="7"/>
<evidence type="ECO:0000313" key="9">
    <source>
        <dbReference type="Proteomes" id="UP000823877"/>
    </source>
</evidence>
<feature type="site" description="Transition state stabilizer" evidence="7">
    <location>
        <position position="15"/>
    </location>
</feature>
<organism evidence="8 9">
    <name type="scientific">Candidatus Eubacterium faecale</name>
    <dbReference type="NCBI Taxonomy" id="2838568"/>
    <lineage>
        <taxon>Bacteria</taxon>
        <taxon>Bacillati</taxon>
        <taxon>Bacillota</taxon>
        <taxon>Clostridia</taxon>
        <taxon>Eubacteriales</taxon>
        <taxon>Eubacteriaceae</taxon>
        <taxon>Eubacterium</taxon>
    </lineage>
</organism>
<dbReference type="CDD" id="cd02516">
    <property type="entry name" value="CDP-ME_synthetase"/>
    <property type="match status" value="1"/>
</dbReference>
<gene>
    <name evidence="7 8" type="primary">ispD</name>
    <name evidence="8" type="ORF">IAA37_07470</name>
</gene>
<accession>A0A9D2MIL8</accession>
<comment type="caution">
    <text evidence="8">The sequence shown here is derived from an EMBL/GenBank/DDBJ whole genome shotgun (WGS) entry which is preliminary data.</text>
</comment>
<dbReference type="FunFam" id="3.90.550.10:FF:000003">
    <property type="entry name" value="2-C-methyl-D-erythritol 4-phosphate cytidylyltransferase"/>
    <property type="match status" value="1"/>
</dbReference>
<dbReference type="AlphaFoldDB" id="A0A9D2MIL8"/>
<dbReference type="EMBL" id="DWXN01000012">
    <property type="protein sequence ID" value="HJB75490.1"/>
    <property type="molecule type" value="Genomic_DNA"/>
</dbReference>
<protein>
    <recommendedName>
        <fullName evidence="7">2-C-methyl-D-erythritol 4-phosphate cytidylyltransferase</fullName>
        <ecNumber evidence="7">2.7.7.60</ecNumber>
    </recommendedName>
    <alternativeName>
        <fullName evidence="7">4-diphosphocytidyl-2C-methyl-D-erythritol synthase</fullName>
    </alternativeName>
    <alternativeName>
        <fullName evidence="7">MEP cytidylyltransferase</fullName>
        <shortName evidence="7">MCT</shortName>
    </alternativeName>
</protein>
<dbReference type="SUPFAM" id="SSF53448">
    <property type="entry name" value="Nucleotide-diphospho-sugar transferases"/>
    <property type="match status" value="1"/>
</dbReference>
<comment type="pathway">
    <text evidence="2 7">Isoprenoid biosynthesis; isopentenyl diphosphate biosynthesis via DXP pathway; isopentenyl diphosphate from 1-deoxy-D-xylulose 5-phosphate: step 2/6.</text>
</comment>
<dbReference type="NCBIfam" id="TIGR00453">
    <property type="entry name" value="ispD"/>
    <property type="match status" value="1"/>
</dbReference>
<proteinExistence type="inferred from homology"/>
<dbReference type="Pfam" id="PF01128">
    <property type="entry name" value="IspD"/>
    <property type="match status" value="1"/>
</dbReference>
<reference evidence="8" key="1">
    <citation type="journal article" date="2021" name="PeerJ">
        <title>Extensive microbial diversity within the chicken gut microbiome revealed by metagenomics and culture.</title>
        <authorList>
            <person name="Gilroy R."/>
            <person name="Ravi A."/>
            <person name="Getino M."/>
            <person name="Pursley I."/>
            <person name="Horton D.L."/>
            <person name="Alikhan N.F."/>
            <person name="Baker D."/>
            <person name="Gharbi K."/>
            <person name="Hall N."/>
            <person name="Watson M."/>
            <person name="Adriaenssens E.M."/>
            <person name="Foster-Nyarko E."/>
            <person name="Jarju S."/>
            <person name="Secka A."/>
            <person name="Antonio M."/>
            <person name="Oren A."/>
            <person name="Chaudhuri R.R."/>
            <person name="La Ragione R."/>
            <person name="Hildebrand F."/>
            <person name="Pallen M.J."/>
        </authorList>
    </citation>
    <scope>NUCLEOTIDE SEQUENCE</scope>
    <source>
        <strain evidence="8">CHK188-16595</strain>
    </source>
</reference>
<evidence type="ECO:0000256" key="2">
    <source>
        <dbReference type="ARBA" id="ARBA00004787"/>
    </source>
</evidence>
<dbReference type="Gene3D" id="3.90.550.10">
    <property type="entry name" value="Spore Coat Polysaccharide Biosynthesis Protein SpsA, Chain A"/>
    <property type="match status" value="1"/>
</dbReference>
<dbReference type="GO" id="GO:0019288">
    <property type="term" value="P:isopentenyl diphosphate biosynthetic process, methylerythritol 4-phosphate pathway"/>
    <property type="evidence" value="ECO:0007669"/>
    <property type="project" value="UniProtKB-UniRule"/>
</dbReference>
<dbReference type="InterPro" id="IPR001228">
    <property type="entry name" value="IspD"/>
</dbReference>
<comment type="function">
    <text evidence="7">Catalyzes the formation of 4-diphosphocytidyl-2-C-methyl-D-erythritol from CTP and 2-C-methyl-D-erythritol 4-phosphate (MEP).</text>
</comment>
<dbReference type="PANTHER" id="PTHR32125:SF4">
    <property type="entry name" value="2-C-METHYL-D-ERYTHRITOL 4-PHOSPHATE CYTIDYLYLTRANSFERASE, CHLOROPLASTIC"/>
    <property type="match status" value="1"/>
</dbReference>
<dbReference type="PANTHER" id="PTHR32125">
    <property type="entry name" value="2-C-METHYL-D-ERYTHRITOL 4-PHOSPHATE CYTIDYLYLTRANSFERASE, CHLOROPLASTIC"/>
    <property type="match status" value="1"/>
</dbReference>
<evidence type="ECO:0000256" key="4">
    <source>
        <dbReference type="ARBA" id="ARBA00022679"/>
    </source>
</evidence>
<feature type="site" description="Transition state stabilizer" evidence="7">
    <location>
        <position position="22"/>
    </location>
</feature>
<dbReference type="InterPro" id="IPR018294">
    <property type="entry name" value="ISPD_synthase_CS"/>
</dbReference>
<keyword evidence="4 7" id="KW-0808">Transferase</keyword>
<sequence length="228" mass="25375">MYNIAVILAAGNGTRMGIEKSKLLLEIGGKTVIERTVETFENMAEVDEIIVVCRECDFETFSNLLPDENVTFVIGGESRQQSVKNAVDTIDECDYILIHDGARPLVREDTIIRTLDKAQTDRAAAAGVYVKDTVKLVDDDLNVVGTPDRKYLVSIQTPQIFDFTLYKQALDKATEQGKEYTDDCQLVEHFGAKVSVVIGEYDNIKITTKSDVPLAESLLKARAEGRYE</sequence>
<evidence type="ECO:0000256" key="6">
    <source>
        <dbReference type="ARBA" id="ARBA00023229"/>
    </source>
</evidence>
<name>A0A9D2MIL8_9FIRM</name>
<dbReference type="InterPro" id="IPR029044">
    <property type="entry name" value="Nucleotide-diphossugar_trans"/>
</dbReference>
<dbReference type="Proteomes" id="UP000823877">
    <property type="component" value="Unassembled WGS sequence"/>
</dbReference>
<evidence type="ECO:0000256" key="1">
    <source>
        <dbReference type="ARBA" id="ARBA00001282"/>
    </source>
</evidence>
<evidence type="ECO:0000313" key="8">
    <source>
        <dbReference type="EMBL" id="HJB75490.1"/>
    </source>
</evidence>
<evidence type="ECO:0000256" key="5">
    <source>
        <dbReference type="ARBA" id="ARBA00022695"/>
    </source>
</evidence>
<dbReference type="InterPro" id="IPR050088">
    <property type="entry name" value="IspD/TarI_cytidylyltransf_bact"/>
</dbReference>
<reference evidence="8" key="2">
    <citation type="submission" date="2021-04" db="EMBL/GenBank/DDBJ databases">
        <authorList>
            <person name="Gilroy R."/>
        </authorList>
    </citation>
    <scope>NUCLEOTIDE SEQUENCE</scope>
    <source>
        <strain evidence="8">CHK188-16595</strain>
    </source>
</reference>
<comment type="catalytic activity">
    <reaction evidence="1 7">
        <text>2-C-methyl-D-erythritol 4-phosphate + CTP + H(+) = 4-CDP-2-C-methyl-D-erythritol + diphosphate</text>
        <dbReference type="Rhea" id="RHEA:13429"/>
        <dbReference type="ChEBI" id="CHEBI:15378"/>
        <dbReference type="ChEBI" id="CHEBI:33019"/>
        <dbReference type="ChEBI" id="CHEBI:37563"/>
        <dbReference type="ChEBI" id="CHEBI:57823"/>
        <dbReference type="ChEBI" id="CHEBI:58262"/>
        <dbReference type="EC" id="2.7.7.60"/>
    </reaction>
</comment>
<dbReference type="HAMAP" id="MF_00108">
    <property type="entry name" value="IspD"/>
    <property type="match status" value="1"/>
</dbReference>
<keyword evidence="6 7" id="KW-0414">Isoprene biosynthesis</keyword>
<dbReference type="PROSITE" id="PS01295">
    <property type="entry name" value="ISPD"/>
    <property type="match status" value="1"/>
</dbReference>
<keyword evidence="5 7" id="KW-0548">Nucleotidyltransferase</keyword>
<dbReference type="InterPro" id="IPR034683">
    <property type="entry name" value="IspD/TarI"/>
</dbReference>
<evidence type="ECO:0000256" key="7">
    <source>
        <dbReference type="HAMAP-Rule" id="MF_00108"/>
    </source>
</evidence>
<feature type="site" description="Positions MEP for the nucleophilic attack" evidence="7">
    <location>
        <position position="149"/>
    </location>
</feature>
<comment type="similarity">
    <text evidence="3 7">Belongs to the IspD/TarI cytidylyltransferase family. IspD subfamily.</text>
</comment>
<evidence type="ECO:0000256" key="3">
    <source>
        <dbReference type="ARBA" id="ARBA00009789"/>
    </source>
</evidence>
<feature type="site" description="Positions MEP for the nucleophilic attack" evidence="7">
    <location>
        <position position="205"/>
    </location>
</feature>